<accession>A0ABX8ZPT1</accession>
<evidence type="ECO:0000313" key="7">
    <source>
        <dbReference type="Proteomes" id="UP000824281"/>
    </source>
</evidence>
<dbReference type="PROSITE" id="PS50887">
    <property type="entry name" value="GGDEF"/>
    <property type="match status" value="1"/>
</dbReference>
<sequence length="280" mass="30852">MRFYKATSFLFPRHYPARMFALCFGAVHIPLVTFLVFEALRGEWHWGIFLALLVATVVGSVAAILGIHGLLAPIDEASRALRAMRDGDLSRPVPIGGPDLAGHLLESVAHASRSTADKIDNLQELANTDLLTGLLNRRGFFEAMDAREKMSGTLAVIDTNNFKRVNDLHGHLEGDRVLRMMGERLREVMSGEDAAARWGGDEFLVFFAHRSEDEATKALATLAQGLERRPLTRIDGKPFGFSSGTTAIDENDRGLLDAAVARADEPLYRDKRRARGLVDA</sequence>
<evidence type="ECO:0000256" key="1">
    <source>
        <dbReference type="ARBA" id="ARBA00012528"/>
    </source>
</evidence>
<evidence type="ECO:0000259" key="5">
    <source>
        <dbReference type="PROSITE" id="PS50887"/>
    </source>
</evidence>
<keyword evidence="7" id="KW-1185">Reference proteome</keyword>
<comment type="catalytic activity">
    <reaction evidence="2">
        <text>2 GTP = 3',3'-c-di-GMP + 2 diphosphate</text>
        <dbReference type="Rhea" id="RHEA:24898"/>
        <dbReference type="ChEBI" id="CHEBI:33019"/>
        <dbReference type="ChEBI" id="CHEBI:37565"/>
        <dbReference type="ChEBI" id="CHEBI:58805"/>
        <dbReference type="EC" id="2.7.7.65"/>
    </reaction>
</comment>
<evidence type="ECO:0000256" key="3">
    <source>
        <dbReference type="SAM" id="Phobius"/>
    </source>
</evidence>
<dbReference type="GO" id="GO:0052621">
    <property type="term" value="F:diguanylate cyclase activity"/>
    <property type="evidence" value="ECO:0007669"/>
    <property type="project" value="UniProtKB-EC"/>
</dbReference>
<feature type="transmembrane region" description="Helical" evidence="3">
    <location>
        <begin position="20"/>
        <end position="40"/>
    </location>
</feature>
<dbReference type="Pfam" id="PF00990">
    <property type="entry name" value="GGDEF"/>
    <property type="match status" value="1"/>
</dbReference>
<dbReference type="CDD" id="cd06225">
    <property type="entry name" value="HAMP"/>
    <property type="match status" value="1"/>
</dbReference>
<organism evidence="6 7">
    <name type="scientific">Qipengyuania aurantiaca</name>
    <dbReference type="NCBI Taxonomy" id="2867233"/>
    <lineage>
        <taxon>Bacteria</taxon>
        <taxon>Pseudomonadati</taxon>
        <taxon>Pseudomonadota</taxon>
        <taxon>Alphaproteobacteria</taxon>
        <taxon>Sphingomonadales</taxon>
        <taxon>Erythrobacteraceae</taxon>
        <taxon>Qipengyuania</taxon>
    </lineage>
</organism>
<name>A0ABX8ZPT1_9SPHN</name>
<gene>
    <name evidence="6" type="ORF">K3148_06465</name>
</gene>
<feature type="transmembrane region" description="Helical" evidence="3">
    <location>
        <begin position="46"/>
        <end position="72"/>
    </location>
</feature>
<dbReference type="InterPro" id="IPR000160">
    <property type="entry name" value="GGDEF_dom"/>
</dbReference>
<keyword evidence="3" id="KW-1133">Transmembrane helix</keyword>
<dbReference type="PANTHER" id="PTHR45138:SF9">
    <property type="entry name" value="DIGUANYLATE CYCLASE DGCM-RELATED"/>
    <property type="match status" value="1"/>
</dbReference>
<keyword evidence="3" id="KW-0472">Membrane</keyword>
<dbReference type="Proteomes" id="UP000824281">
    <property type="component" value="Chromosome"/>
</dbReference>
<reference evidence="6 7" key="1">
    <citation type="submission" date="2021-08" db="EMBL/GenBank/DDBJ databases">
        <title>Comparative Genomics Analysis of the Genus Qipengyuania Reveals Extensive Genetic Diversity and Metabolic Versatility, Including the Description of Fifteen Novel Species.</title>
        <authorList>
            <person name="Liu Y."/>
        </authorList>
    </citation>
    <scope>NUCLEOTIDE SEQUENCE [LARGE SCALE GENOMIC DNA]</scope>
    <source>
        <strain evidence="6 7">1NDH13</strain>
    </source>
</reference>
<dbReference type="EC" id="2.7.7.65" evidence="1"/>
<dbReference type="RefSeq" id="WP_221426481.1">
    <property type="nucleotide sequence ID" value="NZ_CP081295.1"/>
</dbReference>
<evidence type="ECO:0000259" key="4">
    <source>
        <dbReference type="PROSITE" id="PS50885"/>
    </source>
</evidence>
<dbReference type="InterPro" id="IPR050469">
    <property type="entry name" value="Diguanylate_Cyclase"/>
</dbReference>
<feature type="domain" description="GGDEF" evidence="5">
    <location>
        <begin position="150"/>
        <end position="280"/>
    </location>
</feature>
<keyword evidence="6" id="KW-0808">Transferase</keyword>
<keyword evidence="6" id="KW-0548">Nucleotidyltransferase</keyword>
<dbReference type="CDD" id="cd01949">
    <property type="entry name" value="GGDEF"/>
    <property type="match status" value="1"/>
</dbReference>
<dbReference type="PANTHER" id="PTHR45138">
    <property type="entry name" value="REGULATORY COMPONENTS OF SENSORY TRANSDUCTION SYSTEM"/>
    <property type="match status" value="1"/>
</dbReference>
<evidence type="ECO:0000256" key="2">
    <source>
        <dbReference type="ARBA" id="ARBA00034247"/>
    </source>
</evidence>
<dbReference type="Gene3D" id="3.30.70.270">
    <property type="match status" value="1"/>
</dbReference>
<feature type="domain" description="HAMP" evidence="4">
    <location>
        <begin position="68"/>
        <end position="120"/>
    </location>
</feature>
<evidence type="ECO:0000313" key="6">
    <source>
        <dbReference type="EMBL" id="QZD91022.1"/>
    </source>
</evidence>
<protein>
    <recommendedName>
        <fullName evidence="1">diguanylate cyclase</fullName>
        <ecNumber evidence="1">2.7.7.65</ecNumber>
    </recommendedName>
</protein>
<dbReference type="PROSITE" id="PS50885">
    <property type="entry name" value="HAMP"/>
    <property type="match status" value="1"/>
</dbReference>
<dbReference type="Gene3D" id="6.10.340.10">
    <property type="match status" value="1"/>
</dbReference>
<dbReference type="SMART" id="SM00267">
    <property type="entry name" value="GGDEF"/>
    <property type="match status" value="1"/>
</dbReference>
<proteinExistence type="predicted"/>
<dbReference type="InterPro" id="IPR029787">
    <property type="entry name" value="Nucleotide_cyclase"/>
</dbReference>
<dbReference type="InterPro" id="IPR003660">
    <property type="entry name" value="HAMP_dom"/>
</dbReference>
<keyword evidence="3" id="KW-0812">Transmembrane</keyword>
<dbReference type="NCBIfam" id="TIGR00254">
    <property type="entry name" value="GGDEF"/>
    <property type="match status" value="1"/>
</dbReference>
<dbReference type="EMBL" id="CP081295">
    <property type="protein sequence ID" value="QZD91022.1"/>
    <property type="molecule type" value="Genomic_DNA"/>
</dbReference>
<dbReference type="InterPro" id="IPR043128">
    <property type="entry name" value="Rev_trsase/Diguanyl_cyclase"/>
</dbReference>
<dbReference type="SUPFAM" id="SSF55073">
    <property type="entry name" value="Nucleotide cyclase"/>
    <property type="match status" value="1"/>
</dbReference>